<organism evidence="2 3">
    <name type="scientific">Aldrovandia affinis</name>
    <dbReference type="NCBI Taxonomy" id="143900"/>
    <lineage>
        <taxon>Eukaryota</taxon>
        <taxon>Metazoa</taxon>
        <taxon>Chordata</taxon>
        <taxon>Craniata</taxon>
        <taxon>Vertebrata</taxon>
        <taxon>Euteleostomi</taxon>
        <taxon>Actinopterygii</taxon>
        <taxon>Neopterygii</taxon>
        <taxon>Teleostei</taxon>
        <taxon>Notacanthiformes</taxon>
        <taxon>Halosauridae</taxon>
        <taxon>Aldrovandia</taxon>
    </lineage>
</organism>
<evidence type="ECO:0000313" key="2">
    <source>
        <dbReference type="EMBL" id="KAJ8411853.1"/>
    </source>
</evidence>
<feature type="compositionally biased region" description="Polar residues" evidence="1">
    <location>
        <begin position="60"/>
        <end position="75"/>
    </location>
</feature>
<protein>
    <submittedName>
        <fullName evidence="2">Uncharacterized protein</fullName>
    </submittedName>
</protein>
<feature type="region of interest" description="Disordered" evidence="1">
    <location>
        <begin position="22"/>
        <end position="105"/>
    </location>
</feature>
<evidence type="ECO:0000256" key="1">
    <source>
        <dbReference type="SAM" id="MobiDB-lite"/>
    </source>
</evidence>
<dbReference type="Proteomes" id="UP001221898">
    <property type="component" value="Unassembled WGS sequence"/>
</dbReference>
<keyword evidence="3" id="KW-1185">Reference proteome</keyword>
<dbReference type="EMBL" id="JAINUG010000021">
    <property type="protein sequence ID" value="KAJ8411853.1"/>
    <property type="molecule type" value="Genomic_DNA"/>
</dbReference>
<name>A0AAD7WWS8_9TELE</name>
<gene>
    <name evidence="2" type="ORF">AAFF_G00154910</name>
</gene>
<accession>A0AAD7WWS8</accession>
<evidence type="ECO:0000313" key="3">
    <source>
        <dbReference type="Proteomes" id="UP001221898"/>
    </source>
</evidence>
<sequence length="105" mass="10672">MEASPWHARGLSVSRTSAAALGEDGDLAATNETADTELLNPLSPGGQPSSRGEHGAAHSLSVSGLATHDPGTTYTGGVLCKPETPMAPPGEKGRARRPGLTMRLA</sequence>
<dbReference type="AlphaFoldDB" id="A0AAD7WWS8"/>
<proteinExistence type="predicted"/>
<reference evidence="2" key="1">
    <citation type="journal article" date="2023" name="Science">
        <title>Genome structures resolve the early diversification of teleost fishes.</title>
        <authorList>
            <person name="Parey E."/>
            <person name="Louis A."/>
            <person name="Montfort J."/>
            <person name="Bouchez O."/>
            <person name="Roques C."/>
            <person name="Iampietro C."/>
            <person name="Lluch J."/>
            <person name="Castinel A."/>
            <person name="Donnadieu C."/>
            <person name="Desvignes T."/>
            <person name="Floi Bucao C."/>
            <person name="Jouanno E."/>
            <person name="Wen M."/>
            <person name="Mejri S."/>
            <person name="Dirks R."/>
            <person name="Jansen H."/>
            <person name="Henkel C."/>
            <person name="Chen W.J."/>
            <person name="Zahm M."/>
            <person name="Cabau C."/>
            <person name="Klopp C."/>
            <person name="Thompson A.W."/>
            <person name="Robinson-Rechavi M."/>
            <person name="Braasch I."/>
            <person name="Lecointre G."/>
            <person name="Bobe J."/>
            <person name="Postlethwait J.H."/>
            <person name="Berthelot C."/>
            <person name="Roest Crollius H."/>
            <person name="Guiguen Y."/>
        </authorList>
    </citation>
    <scope>NUCLEOTIDE SEQUENCE</scope>
    <source>
        <strain evidence="2">NC1722</strain>
    </source>
</reference>
<comment type="caution">
    <text evidence="2">The sequence shown here is derived from an EMBL/GenBank/DDBJ whole genome shotgun (WGS) entry which is preliminary data.</text>
</comment>